<name>A0A6A9QLU4_SULME</name>
<feature type="transmembrane region" description="Helical" evidence="1">
    <location>
        <begin position="210"/>
        <end position="236"/>
    </location>
</feature>
<reference evidence="2 3" key="1">
    <citation type="submission" date="2019-10" db="EMBL/GenBank/DDBJ databases">
        <title>Sequencing and Assembly of Multiple Reported Metal-Biooxidizing Members of the Extremely Thermoacidophilic Archaeal Family Sulfolobaceae.</title>
        <authorList>
            <person name="Counts J.A."/>
            <person name="Kelly R.M."/>
        </authorList>
    </citation>
    <scope>NUCLEOTIDE SEQUENCE [LARGE SCALE GENOMIC DNA]</scope>
    <source>
        <strain evidence="2 3">DSM 6482</strain>
    </source>
</reference>
<keyword evidence="3" id="KW-1185">Reference proteome</keyword>
<dbReference type="Proteomes" id="UP000470772">
    <property type="component" value="Unassembled WGS sequence"/>
</dbReference>
<gene>
    <name evidence="2" type="ORF">GC250_11155</name>
</gene>
<protein>
    <submittedName>
        <fullName evidence="2">Uncharacterized protein</fullName>
    </submittedName>
</protein>
<dbReference type="Pfam" id="PF17623">
    <property type="entry name" value="B277"/>
    <property type="match status" value="1"/>
</dbReference>
<dbReference type="InterPro" id="IPR035122">
    <property type="entry name" value="B277"/>
</dbReference>
<organism evidence="2 3">
    <name type="scientific">Sulfuracidifex metallicus DSM 6482 = JCM 9184</name>
    <dbReference type="NCBI Taxonomy" id="523847"/>
    <lineage>
        <taxon>Archaea</taxon>
        <taxon>Thermoproteota</taxon>
        <taxon>Thermoprotei</taxon>
        <taxon>Sulfolobales</taxon>
        <taxon>Sulfolobaceae</taxon>
        <taxon>Sulfuracidifex</taxon>
    </lineage>
</organism>
<evidence type="ECO:0000256" key="1">
    <source>
        <dbReference type="SAM" id="Phobius"/>
    </source>
</evidence>
<dbReference type="EMBL" id="WGGD01000005">
    <property type="protein sequence ID" value="MUN29976.1"/>
    <property type="molecule type" value="Genomic_DNA"/>
</dbReference>
<dbReference type="RefSeq" id="WP_054838893.1">
    <property type="nucleotide sequence ID" value="NZ_BBBY01000023.1"/>
</dbReference>
<dbReference type="AlphaFoldDB" id="A0A6A9QLU4"/>
<keyword evidence="1" id="KW-0812">Transmembrane</keyword>
<keyword evidence="1" id="KW-1133">Transmembrane helix</keyword>
<sequence length="271" mass="30822">MTEAKSYEDEIRSAQSLDYLNQVYEAASKSITDKKELRRIYKAYQKRQFELKYKHFKELKQELAQRKKGINKQKVDVQVHVRKSIRRSLLVSAEHYILKFIIKENEVVMVFMKRVKLVEREGYLIVEDKKAKESWIVSSEPFLMTRGQIRKRMVAVHFVTTSFPYTLAVELDEKAKAINVKAPNGPHTLYSIMEGKLIEQVMRSTSARDIIDLIIGAMIGLGFGMAIGIMIAHGLFAPTAAAHAVNATVVHHNVTNTTTFTIPHNATGGKT</sequence>
<evidence type="ECO:0000313" key="2">
    <source>
        <dbReference type="EMBL" id="MUN29976.1"/>
    </source>
</evidence>
<comment type="caution">
    <text evidence="2">The sequence shown here is derived from an EMBL/GenBank/DDBJ whole genome shotgun (WGS) entry which is preliminary data.</text>
</comment>
<proteinExistence type="predicted"/>
<evidence type="ECO:0000313" key="3">
    <source>
        <dbReference type="Proteomes" id="UP000470772"/>
    </source>
</evidence>
<keyword evidence="1" id="KW-0472">Membrane</keyword>
<accession>A0A6A9QLU4</accession>